<evidence type="ECO:0000313" key="1">
    <source>
        <dbReference type="EMBL" id="JAD45416.1"/>
    </source>
</evidence>
<reference evidence="1" key="1">
    <citation type="submission" date="2014-09" db="EMBL/GenBank/DDBJ databases">
        <authorList>
            <person name="Magalhaes I.L.F."/>
            <person name="Oliveira U."/>
            <person name="Santos F.R."/>
            <person name="Vidigal T.H.D.A."/>
            <person name="Brescovit A.D."/>
            <person name="Santos A.J."/>
        </authorList>
    </citation>
    <scope>NUCLEOTIDE SEQUENCE</scope>
    <source>
        <tissue evidence="1">Shoot tissue taken approximately 20 cm above the soil surface</tissue>
    </source>
</reference>
<accession>A0A0A9A2V1</accession>
<proteinExistence type="predicted"/>
<reference evidence="1" key="2">
    <citation type="journal article" date="2015" name="Data Brief">
        <title>Shoot transcriptome of the giant reed, Arundo donax.</title>
        <authorList>
            <person name="Barrero R.A."/>
            <person name="Guerrero F.D."/>
            <person name="Moolhuijzen P."/>
            <person name="Goolsby J.A."/>
            <person name="Tidwell J."/>
            <person name="Bellgard S.E."/>
            <person name="Bellgard M.I."/>
        </authorList>
    </citation>
    <scope>NUCLEOTIDE SEQUENCE</scope>
    <source>
        <tissue evidence="1">Shoot tissue taken approximately 20 cm above the soil surface</tissue>
    </source>
</reference>
<dbReference type="AlphaFoldDB" id="A0A0A9A2V1"/>
<organism evidence="1">
    <name type="scientific">Arundo donax</name>
    <name type="common">Giant reed</name>
    <name type="synonym">Donax arundinaceus</name>
    <dbReference type="NCBI Taxonomy" id="35708"/>
    <lineage>
        <taxon>Eukaryota</taxon>
        <taxon>Viridiplantae</taxon>
        <taxon>Streptophyta</taxon>
        <taxon>Embryophyta</taxon>
        <taxon>Tracheophyta</taxon>
        <taxon>Spermatophyta</taxon>
        <taxon>Magnoliopsida</taxon>
        <taxon>Liliopsida</taxon>
        <taxon>Poales</taxon>
        <taxon>Poaceae</taxon>
        <taxon>PACMAD clade</taxon>
        <taxon>Arundinoideae</taxon>
        <taxon>Arundineae</taxon>
        <taxon>Arundo</taxon>
    </lineage>
</organism>
<protein>
    <submittedName>
        <fullName evidence="1">Uncharacterized protein</fullName>
    </submittedName>
</protein>
<sequence length="61" mass="6946">MVLGTQYQSDQFNPYPTPFKSSSILKCLELHEVVLRPTVWVPSIRATSSTPIQLLSNHLLY</sequence>
<dbReference type="EMBL" id="GBRH01252479">
    <property type="protein sequence ID" value="JAD45416.1"/>
    <property type="molecule type" value="Transcribed_RNA"/>
</dbReference>
<name>A0A0A9A2V1_ARUDO</name>